<proteinExistence type="predicted"/>
<dbReference type="Proteomes" id="UP000092683">
    <property type="component" value="Unassembled WGS sequence"/>
</dbReference>
<dbReference type="EMBL" id="MBEE01000080">
    <property type="protein sequence ID" value="OCB57695.1"/>
    <property type="molecule type" value="Genomic_DNA"/>
</dbReference>
<dbReference type="Pfam" id="PF14594">
    <property type="entry name" value="Sipho_Gp37"/>
    <property type="match status" value="1"/>
</dbReference>
<organism evidence="2 3">
    <name type="scientific">Mycobacterium malmoense</name>
    <dbReference type="NCBI Taxonomy" id="1780"/>
    <lineage>
        <taxon>Bacteria</taxon>
        <taxon>Bacillati</taxon>
        <taxon>Actinomycetota</taxon>
        <taxon>Actinomycetes</taxon>
        <taxon>Mycobacteriales</taxon>
        <taxon>Mycobacteriaceae</taxon>
        <taxon>Mycobacterium</taxon>
    </lineage>
</organism>
<evidence type="ECO:0000259" key="1">
    <source>
        <dbReference type="Pfam" id="PF14594"/>
    </source>
</evidence>
<gene>
    <name evidence="2" type="ORF">A5677_16855</name>
</gene>
<reference evidence="2 3" key="1">
    <citation type="submission" date="2016-06" db="EMBL/GenBank/DDBJ databases">
        <authorList>
            <person name="Kjaerup R.B."/>
            <person name="Dalgaard T.S."/>
            <person name="Juul-Madsen H.R."/>
        </authorList>
    </citation>
    <scope>NUCLEOTIDE SEQUENCE [LARGE SCALE GENOMIC DNA]</scope>
    <source>
        <strain evidence="2 3">E3012</strain>
    </source>
</reference>
<evidence type="ECO:0000313" key="3">
    <source>
        <dbReference type="Proteomes" id="UP000092683"/>
    </source>
</evidence>
<feature type="domain" description="Gp28/Gp37-like" evidence="1">
    <location>
        <begin position="43"/>
        <end position="585"/>
    </location>
</feature>
<comment type="caution">
    <text evidence="2">The sequence shown here is derived from an EMBL/GenBank/DDBJ whole genome shotgun (WGS) entry which is preliminary data.</text>
</comment>
<protein>
    <recommendedName>
        <fullName evidence="1">Gp28/Gp37-like domain-containing protein</fullName>
    </recommendedName>
</protein>
<dbReference type="AlphaFoldDB" id="A0A1B9DAB2"/>
<evidence type="ECO:0000313" key="2">
    <source>
        <dbReference type="EMBL" id="OCB57695.1"/>
    </source>
</evidence>
<dbReference type="InterPro" id="IPR029432">
    <property type="entry name" value="Gp28/Gp37-like_dom"/>
</dbReference>
<name>A0A1B9DAB2_MYCMA</name>
<accession>A0A1B9DAB2</accession>
<sequence length="618" mass="68233">MVDYVIGALSKPTPAQDPLAAYRYNEARARTLKDGFRQRPLLRMQDKNLEQITVIGGERSVRFEEIATDTGEAGIVIRGGSDLGDFVRNAVRLEEDLHLSIDINPQRLSWKTRWGGKITTINVKRDSSGIHTVEMIAAAQREHLKHVLVGTTPFFPPEVQPLSLWMLPANCRTACATTLFINLMRQFVPGLSTVTNIFNPFQWLNPFGPDALLNINPLQWPIQVRFVDPLLDQSRTTVFTGAWNDFHTASLDTMRDAGVCARAYTVFPDDVDHPQPELAALMPKTRLKDIPIIGSLVPAVEAFLKHGNLVDLPDDATVADLVRPQRPCVMVAFEDHSGYGGPTGTAADGVINLFASTLDDLITTTVFPVDTNDDGEVDPVFRKLFGVAPPTPWAVYRDGQHSGIIESNYTQHKGPVKTIMTGGKSPKLVNDIQTFLIKWGLSQLQTVIVAGFGGSEGGPPIGAGLDELYQGQLDNKLLAWQRYTDPLRALYTGDMGYLESFERGNSAYTLSAILTLRQGNWKTRAFRSFKTSIRQAAPYIVYYDIALDDRVGFEQDGIIYVDQAHAIKYEYDRNKPVTFTVSVGDDTKDQDPFSQGIKALQGLGALIGAVVGMDTVFS</sequence>